<reference evidence="1 2" key="1">
    <citation type="submission" date="2019-05" db="EMBL/GenBank/DDBJ databases">
        <title>Another draft genome of Portunus trituberculatus and its Hox gene families provides insights of decapod evolution.</title>
        <authorList>
            <person name="Jeong J.-H."/>
            <person name="Song I."/>
            <person name="Kim S."/>
            <person name="Choi T."/>
            <person name="Kim D."/>
            <person name="Ryu S."/>
            <person name="Kim W."/>
        </authorList>
    </citation>
    <scope>NUCLEOTIDE SEQUENCE [LARGE SCALE GENOMIC DNA]</scope>
    <source>
        <tissue evidence="1">Muscle</tissue>
    </source>
</reference>
<sequence>MKTAHRSIVSLHKDYRSYVRRCNSCTSHKPKSAAFTTVTLDVMHHAVLFVCDELRYEVVSCISPSACLATVNWEET</sequence>
<dbReference type="AlphaFoldDB" id="A0A5B7ECD5"/>
<proteinExistence type="predicted"/>
<name>A0A5B7ECD5_PORTR</name>
<accession>A0A5B7ECD5</accession>
<keyword evidence="2" id="KW-1185">Reference proteome</keyword>
<evidence type="ECO:0000313" key="2">
    <source>
        <dbReference type="Proteomes" id="UP000324222"/>
    </source>
</evidence>
<evidence type="ECO:0000313" key="1">
    <source>
        <dbReference type="EMBL" id="MPC31801.1"/>
    </source>
</evidence>
<organism evidence="1 2">
    <name type="scientific">Portunus trituberculatus</name>
    <name type="common">Swimming crab</name>
    <name type="synonym">Neptunus trituberculatus</name>
    <dbReference type="NCBI Taxonomy" id="210409"/>
    <lineage>
        <taxon>Eukaryota</taxon>
        <taxon>Metazoa</taxon>
        <taxon>Ecdysozoa</taxon>
        <taxon>Arthropoda</taxon>
        <taxon>Crustacea</taxon>
        <taxon>Multicrustacea</taxon>
        <taxon>Malacostraca</taxon>
        <taxon>Eumalacostraca</taxon>
        <taxon>Eucarida</taxon>
        <taxon>Decapoda</taxon>
        <taxon>Pleocyemata</taxon>
        <taxon>Brachyura</taxon>
        <taxon>Eubrachyura</taxon>
        <taxon>Portunoidea</taxon>
        <taxon>Portunidae</taxon>
        <taxon>Portuninae</taxon>
        <taxon>Portunus</taxon>
    </lineage>
</organism>
<comment type="caution">
    <text evidence="1">The sequence shown here is derived from an EMBL/GenBank/DDBJ whole genome shotgun (WGS) entry which is preliminary data.</text>
</comment>
<protein>
    <submittedName>
        <fullName evidence="1">Uncharacterized protein</fullName>
    </submittedName>
</protein>
<dbReference type="Proteomes" id="UP000324222">
    <property type="component" value="Unassembled WGS sequence"/>
</dbReference>
<dbReference type="EMBL" id="VSRR010002506">
    <property type="protein sequence ID" value="MPC31801.1"/>
    <property type="molecule type" value="Genomic_DNA"/>
</dbReference>
<gene>
    <name evidence="1" type="ORF">E2C01_025098</name>
</gene>